<evidence type="ECO:0000313" key="4">
    <source>
        <dbReference type="EMBL" id="MPC29091.1"/>
    </source>
</evidence>
<dbReference type="Pfam" id="PF00379">
    <property type="entry name" value="Chitin_bind_4"/>
    <property type="match status" value="1"/>
</dbReference>
<dbReference type="InterPro" id="IPR000618">
    <property type="entry name" value="Insect_cuticle"/>
</dbReference>
<dbReference type="Proteomes" id="UP000324222">
    <property type="component" value="Unassembled WGS sequence"/>
</dbReference>
<feature type="region of interest" description="Disordered" evidence="3">
    <location>
        <begin position="234"/>
        <end position="256"/>
    </location>
</feature>
<keyword evidence="5" id="KW-1185">Reference proteome</keyword>
<dbReference type="PANTHER" id="PTHR10380">
    <property type="entry name" value="CUTICLE PROTEIN"/>
    <property type="match status" value="1"/>
</dbReference>
<reference evidence="4 5" key="1">
    <citation type="submission" date="2019-05" db="EMBL/GenBank/DDBJ databases">
        <title>Another draft genome of Portunus trituberculatus and its Hox gene families provides insights of decapod evolution.</title>
        <authorList>
            <person name="Jeong J.-H."/>
            <person name="Song I."/>
            <person name="Kim S."/>
            <person name="Choi T."/>
            <person name="Kim D."/>
            <person name="Ryu S."/>
            <person name="Kim W."/>
        </authorList>
    </citation>
    <scope>NUCLEOTIDE SEQUENCE [LARGE SCALE GENOMIC DNA]</scope>
    <source>
        <tissue evidence="4">Muscle</tissue>
    </source>
</reference>
<sequence length="330" mass="36924">MPRAAAGTSNRSVSRDPCLAVSLGREWLVCDEMTDSEVTLRGTPCRATPSGGGDPRALSPRGSRKKKKKKKKKKKEEKEEVEEEKEEEEEEEEEEKEEKKKNDDLNTFLRLFVWRQVKVPQELIVLLTCTYDQNTIIASSNGWWNTITVPRRWPACWTNSVGAVLVWESTWGRIRRPPAPFRRQGRVKVIIALLASVALAAPTYDSSSSEKEAPILKYDRIQEDDGRYNYEFETGNGISHSQSGSPGDDTGAINKAGHYSYTAPDGTVVEMKFVANENGFQPESPLLPVAPEFPHPIPQFVLDQIAFAAEQDAARARGELSSEEGAYSYN</sequence>
<dbReference type="PROSITE" id="PS51155">
    <property type="entry name" value="CHIT_BIND_RR_2"/>
    <property type="match status" value="1"/>
</dbReference>
<dbReference type="InterPro" id="IPR031311">
    <property type="entry name" value="CHIT_BIND_RR_consensus"/>
</dbReference>
<protein>
    <submittedName>
        <fullName evidence="4">Cuticle protein AM/CP1114</fullName>
    </submittedName>
</protein>
<evidence type="ECO:0000256" key="3">
    <source>
        <dbReference type="SAM" id="MobiDB-lite"/>
    </source>
</evidence>
<feature type="compositionally biased region" description="Polar residues" evidence="3">
    <location>
        <begin position="236"/>
        <end position="245"/>
    </location>
</feature>
<name>A0A5B7E531_PORTR</name>
<accession>A0A5B7E531</accession>
<dbReference type="GO" id="GO:0008010">
    <property type="term" value="F:structural constituent of chitin-based larval cuticle"/>
    <property type="evidence" value="ECO:0007669"/>
    <property type="project" value="TreeGrafter"/>
</dbReference>
<feature type="compositionally biased region" description="Basic residues" evidence="3">
    <location>
        <begin position="62"/>
        <end position="75"/>
    </location>
</feature>
<keyword evidence="1 2" id="KW-0193">Cuticle</keyword>
<dbReference type="PROSITE" id="PS00233">
    <property type="entry name" value="CHIT_BIND_RR_1"/>
    <property type="match status" value="1"/>
</dbReference>
<proteinExistence type="predicted"/>
<comment type="caution">
    <text evidence="4">The sequence shown here is derived from an EMBL/GenBank/DDBJ whole genome shotgun (WGS) entry which is preliminary data.</text>
</comment>
<evidence type="ECO:0000256" key="1">
    <source>
        <dbReference type="ARBA" id="ARBA00022460"/>
    </source>
</evidence>
<evidence type="ECO:0000313" key="5">
    <source>
        <dbReference type="Proteomes" id="UP000324222"/>
    </source>
</evidence>
<feature type="region of interest" description="Disordered" evidence="3">
    <location>
        <begin position="38"/>
        <end position="100"/>
    </location>
</feature>
<evidence type="ECO:0000256" key="2">
    <source>
        <dbReference type="PROSITE-ProRule" id="PRU00497"/>
    </source>
</evidence>
<dbReference type="OrthoDB" id="6360922at2759"/>
<dbReference type="InterPro" id="IPR050468">
    <property type="entry name" value="Cuticle_Struct_Prot"/>
</dbReference>
<dbReference type="AlphaFoldDB" id="A0A5B7E531"/>
<feature type="compositionally biased region" description="Acidic residues" evidence="3">
    <location>
        <begin position="79"/>
        <end position="96"/>
    </location>
</feature>
<organism evidence="4 5">
    <name type="scientific">Portunus trituberculatus</name>
    <name type="common">Swimming crab</name>
    <name type="synonym">Neptunus trituberculatus</name>
    <dbReference type="NCBI Taxonomy" id="210409"/>
    <lineage>
        <taxon>Eukaryota</taxon>
        <taxon>Metazoa</taxon>
        <taxon>Ecdysozoa</taxon>
        <taxon>Arthropoda</taxon>
        <taxon>Crustacea</taxon>
        <taxon>Multicrustacea</taxon>
        <taxon>Malacostraca</taxon>
        <taxon>Eumalacostraca</taxon>
        <taxon>Eucarida</taxon>
        <taxon>Decapoda</taxon>
        <taxon>Pleocyemata</taxon>
        <taxon>Brachyura</taxon>
        <taxon>Eubrachyura</taxon>
        <taxon>Portunoidea</taxon>
        <taxon>Portunidae</taxon>
        <taxon>Portuninae</taxon>
        <taxon>Portunus</taxon>
    </lineage>
</organism>
<gene>
    <name evidence="4" type="primary">CUPA1_2</name>
    <name evidence="4" type="ORF">E2C01_022309</name>
</gene>
<dbReference type="GO" id="GO:0062129">
    <property type="term" value="C:chitin-based extracellular matrix"/>
    <property type="evidence" value="ECO:0007669"/>
    <property type="project" value="TreeGrafter"/>
</dbReference>
<dbReference type="PANTHER" id="PTHR10380:SF173">
    <property type="entry name" value="CUTICULAR PROTEIN 47EF, ISOFORM C-RELATED"/>
    <property type="match status" value="1"/>
</dbReference>
<dbReference type="EMBL" id="VSRR010002013">
    <property type="protein sequence ID" value="MPC29091.1"/>
    <property type="molecule type" value="Genomic_DNA"/>
</dbReference>